<evidence type="ECO:0000256" key="5">
    <source>
        <dbReference type="SAM" id="SignalP"/>
    </source>
</evidence>
<dbReference type="InterPro" id="IPR003769">
    <property type="entry name" value="ClpS_core"/>
</dbReference>
<dbReference type="Pfam" id="PF13365">
    <property type="entry name" value="Trypsin_2"/>
    <property type="match status" value="1"/>
</dbReference>
<dbReference type="Gene3D" id="3.30.1390.10">
    <property type="match status" value="1"/>
</dbReference>
<organism evidence="7 8">
    <name type="scientific">Cyclotella atomus</name>
    <dbReference type="NCBI Taxonomy" id="382360"/>
    <lineage>
        <taxon>Eukaryota</taxon>
        <taxon>Sar</taxon>
        <taxon>Stramenopiles</taxon>
        <taxon>Ochrophyta</taxon>
        <taxon>Bacillariophyta</taxon>
        <taxon>Coscinodiscophyceae</taxon>
        <taxon>Thalassiosirophycidae</taxon>
        <taxon>Stephanodiscales</taxon>
        <taxon>Stephanodiscaceae</taxon>
        <taxon>Cyclotella</taxon>
    </lineage>
</organism>
<dbReference type="GO" id="GO:0008233">
    <property type="term" value="F:peptidase activity"/>
    <property type="evidence" value="ECO:0007669"/>
    <property type="project" value="UniProtKB-KW"/>
</dbReference>
<reference evidence="7 8" key="1">
    <citation type="submission" date="2024-10" db="EMBL/GenBank/DDBJ databases">
        <title>Updated reference genomes for cyclostephanoid diatoms.</title>
        <authorList>
            <person name="Roberts W.R."/>
            <person name="Alverson A.J."/>
        </authorList>
    </citation>
    <scope>NUCLEOTIDE SEQUENCE [LARGE SCALE GENOMIC DNA]</scope>
    <source>
        <strain evidence="7 8">AJA010-31</strain>
    </source>
</reference>
<keyword evidence="8" id="KW-1185">Reference proteome</keyword>
<gene>
    <name evidence="7" type="ORF">ACHAWO_013777</name>
</gene>
<dbReference type="EMBL" id="JALLPJ020001245">
    <property type="protein sequence ID" value="KAL3773170.1"/>
    <property type="molecule type" value="Genomic_DNA"/>
</dbReference>
<keyword evidence="5" id="KW-0732">Signal</keyword>
<keyword evidence="2" id="KW-0645">Protease</keyword>
<proteinExistence type="inferred from homology"/>
<evidence type="ECO:0000256" key="1">
    <source>
        <dbReference type="ARBA" id="ARBA00010541"/>
    </source>
</evidence>
<accession>A0ABD3NAY0</accession>
<dbReference type="Gene3D" id="2.40.10.10">
    <property type="entry name" value="Trypsin-like serine proteases"/>
    <property type="match status" value="2"/>
</dbReference>
<dbReference type="InterPro" id="IPR009003">
    <property type="entry name" value="Peptidase_S1_PA"/>
</dbReference>
<evidence type="ECO:0000256" key="3">
    <source>
        <dbReference type="ARBA" id="ARBA00022801"/>
    </source>
</evidence>
<protein>
    <recommendedName>
        <fullName evidence="6">Adaptor protein ClpS core domain-containing protein</fullName>
    </recommendedName>
</protein>
<dbReference type="Proteomes" id="UP001530400">
    <property type="component" value="Unassembled WGS sequence"/>
</dbReference>
<dbReference type="PANTHER" id="PTHR43343:SF3">
    <property type="entry name" value="PROTEASE DO-LIKE 8, CHLOROPLASTIC"/>
    <property type="match status" value="1"/>
</dbReference>
<evidence type="ECO:0000313" key="7">
    <source>
        <dbReference type="EMBL" id="KAL3773170.1"/>
    </source>
</evidence>
<feature type="chain" id="PRO_5044777755" description="Adaptor protein ClpS core domain-containing protein" evidence="5">
    <location>
        <begin position="19"/>
        <end position="418"/>
    </location>
</feature>
<dbReference type="InterPro" id="IPR014719">
    <property type="entry name" value="Ribosomal_bL12_C/ClpS-like"/>
</dbReference>
<comment type="similarity">
    <text evidence="1">Belongs to the peptidase S1C family.</text>
</comment>
<keyword evidence="3" id="KW-0378">Hydrolase</keyword>
<sequence length="418" mass="45240">MMFSHLLITICILILRHALLTNRHNSSATAFIPSHPLNNNKYNKFHRRQSSILQASTTPSDLAQSTLPSVALILPVGVRNTTARGSGFVIDWKENRDDDDDGEPSSAHNATYLLTAAHVALPGHRIQVVFYPNNNPLLDDREIVKLSATVVGRDVQCDLALLKVSTESQSQFTPPPHLIISNETKATIGTRAYALGYPSGGMVGPAMTSGIVCGNALGLVTSVSSADAFDAQNDTDVPNSNNDGFVRDTMKTKYVVTDAAMAGGMSGGPLIDADSGAVLGLNALINMELRALGNYAVSAVECINFLNILRRSTRSDPNKISEESNVYQVVLYNDRFNKRANVQQLLENVAKLNSTASNQAMMEAHVKGRGVVKQFFGDDVEAKKLCDALRKEDLLVELEIASNIELTQPPLDAYTDSL</sequence>
<dbReference type="Pfam" id="PF02617">
    <property type="entry name" value="ClpS"/>
    <property type="match status" value="1"/>
</dbReference>
<evidence type="ECO:0000256" key="4">
    <source>
        <dbReference type="ARBA" id="ARBA00023026"/>
    </source>
</evidence>
<dbReference type="GO" id="GO:0006508">
    <property type="term" value="P:proteolysis"/>
    <property type="evidence" value="ECO:0007669"/>
    <property type="project" value="UniProtKB-KW"/>
</dbReference>
<evidence type="ECO:0000259" key="6">
    <source>
        <dbReference type="Pfam" id="PF02617"/>
    </source>
</evidence>
<feature type="domain" description="Adaptor protein ClpS core" evidence="6">
    <location>
        <begin position="323"/>
        <end position="383"/>
    </location>
</feature>
<evidence type="ECO:0000313" key="8">
    <source>
        <dbReference type="Proteomes" id="UP001530400"/>
    </source>
</evidence>
<dbReference type="PANTHER" id="PTHR43343">
    <property type="entry name" value="PEPTIDASE S12"/>
    <property type="match status" value="1"/>
</dbReference>
<feature type="signal peptide" evidence="5">
    <location>
        <begin position="1"/>
        <end position="18"/>
    </location>
</feature>
<dbReference type="AlphaFoldDB" id="A0ABD3NAY0"/>
<name>A0ABD3NAY0_9STRA</name>
<dbReference type="SUPFAM" id="SSF50494">
    <property type="entry name" value="Trypsin-like serine proteases"/>
    <property type="match status" value="1"/>
</dbReference>
<dbReference type="InterPro" id="IPR043504">
    <property type="entry name" value="Peptidase_S1_PA_chymotrypsin"/>
</dbReference>
<keyword evidence="4" id="KW-0843">Virulence</keyword>
<dbReference type="InterPro" id="IPR051201">
    <property type="entry name" value="Chloro_Bact_Ser_Proteases"/>
</dbReference>
<evidence type="ECO:0000256" key="2">
    <source>
        <dbReference type="ARBA" id="ARBA00022670"/>
    </source>
</evidence>
<dbReference type="SUPFAM" id="SSF54736">
    <property type="entry name" value="ClpS-like"/>
    <property type="match status" value="1"/>
</dbReference>
<comment type="caution">
    <text evidence="7">The sequence shown here is derived from an EMBL/GenBank/DDBJ whole genome shotgun (WGS) entry which is preliminary data.</text>
</comment>